<dbReference type="GO" id="GO:0004042">
    <property type="term" value="F:L-glutamate N-acetyltransferase activity"/>
    <property type="evidence" value="ECO:0007669"/>
    <property type="project" value="InterPro"/>
</dbReference>
<gene>
    <name evidence="18" type="ORF">BDY21DRAFT_325029</name>
</gene>
<dbReference type="PROSITE" id="PS51731">
    <property type="entry name" value="GNAT_NAGS"/>
    <property type="match status" value="1"/>
</dbReference>
<feature type="region of interest" description="Disordered" evidence="16">
    <location>
        <begin position="395"/>
        <end position="417"/>
    </location>
</feature>
<evidence type="ECO:0000256" key="15">
    <source>
        <dbReference type="PIRNR" id="PIRNR007892"/>
    </source>
</evidence>
<comment type="similarity">
    <text evidence="4 15">Belongs to the acetyltransferase family.</text>
</comment>
<dbReference type="EMBL" id="MU001688">
    <property type="protein sequence ID" value="KAF2455109.1"/>
    <property type="molecule type" value="Genomic_DNA"/>
</dbReference>
<keyword evidence="9" id="KW-0809">Transit peptide</keyword>
<comment type="pathway">
    <text evidence="3 15">Amino-acid biosynthesis; L-arginine biosynthesis; N(2)-acetyl-L-ornithine from L-glutamate: step 1/4.</text>
</comment>
<evidence type="ECO:0000256" key="13">
    <source>
        <dbReference type="ARBA" id="ARBA00033251"/>
    </source>
</evidence>
<evidence type="ECO:0000256" key="6">
    <source>
        <dbReference type="ARBA" id="ARBA00018802"/>
    </source>
</evidence>
<evidence type="ECO:0000256" key="14">
    <source>
        <dbReference type="ARBA" id="ARBA00048372"/>
    </source>
</evidence>
<evidence type="ECO:0000256" key="11">
    <source>
        <dbReference type="ARBA" id="ARBA00023315"/>
    </source>
</evidence>
<evidence type="ECO:0000256" key="5">
    <source>
        <dbReference type="ARBA" id="ARBA00012697"/>
    </source>
</evidence>
<feature type="region of interest" description="Disordered" evidence="16">
    <location>
        <begin position="1"/>
        <end position="68"/>
    </location>
</feature>
<dbReference type="AlphaFoldDB" id="A0A6A6NTN6"/>
<dbReference type="GO" id="GO:0006526">
    <property type="term" value="P:L-arginine biosynthetic process"/>
    <property type="evidence" value="ECO:0007669"/>
    <property type="project" value="UniProtKB-UniPathway"/>
</dbReference>
<comment type="catalytic activity">
    <reaction evidence="14 15">
        <text>L-glutamate + acetyl-CoA = N-acetyl-L-glutamate + CoA + H(+)</text>
        <dbReference type="Rhea" id="RHEA:24292"/>
        <dbReference type="ChEBI" id="CHEBI:15378"/>
        <dbReference type="ChEBI" id="CHEBI:29985"/>
        <dbReference type="ChEBI" id="CHEBI:44337"/>
        <dbReference type="ChEBI" id="CHEBI:57287"/>
        <dbReference type="ChEBI" id="CHEBI:57288"/>
        <dbReference type="EC" id="2.3.1.1"/>
    </reaction>
</comment>
<dbReference type="OrthoDB" id="5585968at2759"/>
<keyword evidence="19" id="KW-1185">Reference proteome</keyword>
<evidence type="ECO:0000256" key="10">
    <source>
        <dbReference type="ARBA" id="ARBA00023128"/>
    </source>
</evidence>
<sequence>MRPPRPNRPQSRRPFTTTSPANNNNSNSNSSSNNTNNTTTTTAKDTPAPAPARRPGRRDPAGPGQARKLAERDFFLSVLSTAATKRDAKQYLSRFGAAAAPPRAGPAVPGVPVEAEASPVPPQLHVALVKLRAPQLLPDETLDGVALTLAQLARLGLGCVIVVDFDADGGEEERRRGRDGADRIAAAIRRHGPVGARRVDNALGLVAERGDAGKEGKTRVDLAFRDMLMSPLRMGTLPVLTPIAFTQAQAAKRVQADDIVVALSREFAAMGAGPGPQPPPPPPAKVSLDRVILLDPLGGIPAENRADGVHVFLNMEQEYADWETPPLAREASPSLPPPGSAAATRHCRNLDTMRAALALLPATSSALLVTPAEAAVSATFASNAAAAAAAAAAVAPGPGQNPSSSSGVGTRPNKNPLIHNLLTDKPPVSSSLPRARLVAAAPATAPPPATFAKKGMPLAIIPDPRVAPWTPPVGGAPLLSLRDPRIDLERLVALIEDSFGRRLDVEHYLRRVEGRLAGVIVAGEYDGGAILTWESPPPSSPPRRPGRRSPRPPVPYLDKFAVRKRAQGAGGVADVVFKAMVRACFPGGVVWRSRQTNPVNRWYFERAAGQYKLPGGLWTMFWTTEGVGEGIAKGGAGAGGEVAAEGMRWRERWRDYVGVCEGVVPSWADDTGVVD</sequence>
<feature type="compositionally biased region" description="Low complexity" evidence="16">
    <location>
        <begin position="8"/>
        <end position="53"/>
    </location>
</feature>
<evidence type="ECO:0000313" key="18">
    <source>
        <dbReference type="EMBL" id="KAF2455109.1"/>
    </source>
</evidence>
<organism evidence="18 19">
    <name type="scientific">Lineolata rhizophorae</name>
    <dbReference type="NCBI Taxonomy" id="578093"/>
    <lineage>
        <taxon>Eukaryota</taxon>
        <taxon>Fungi</taxon>
        <taxon>Dikarya</taxon>
        <taxon>Ascomycota</taxon>
        <taxon>Pezizomycotina</taxon>
        <taxon>Dothideomycetes</taxon>
        <taxon>Dothideomycetes incertae sedis</taxon>
        <taxon>Lineolatales</taxon>
        <taxon>Lineolataceae</taxon>
        <taxon>Lineolata</taxon>
    </lineage>
</organism>
<name>A0A6A6NTN6_9PEZI</name>
<dbReference type="UniPathway" id="UPA00068">
    <property type="reaction ID" value="UER00106"/>
</dbReference>
<protein>
    <recommendedName>
        <fullName evidence="6 15">Amino-acid acetyltransferase, mitochondrial</fullName>
        <ecNumber evidence="5 15">2.3.1.1</ecNumber>
    </recommendedName>
    <alternativeName>
        <fullName evidence="12 15">Glutamate N-acetyltransferase</fullName>
    </alternativeName>
    <alternativeName>
        <fullName evidence="13 15">N-acetylglutamate synthase</fullName>
    </alternativeName>
</protein>
<evidence type="ECO:0000256" key="2">
    <source>
        <dbReference type="ARBA" id="ARBA00004173"/>
    </source>
</evidence>
<accession>A0A6A6NTN6</accession>
<proteinExistence type="inferred from homology"/>
<dbReference type="GO" id="GO:0005759">
    <property type="term" value="C:mitochondrial matrix"/>
    <property type="evidence" value="ECO:0007669"/>
    <property type="project" value="TreeGrafter"/>
</dbReference>
<evidence type="ECO:0000313" key="19">
    <source>
        <dbReference type="Proteomes" id="UP000799766"/>
    </source>
</evidence>
<dbReference type="PANTHER" id="PTHR23342:SF4">
    <property type="entry name" value="AMINO-ACID ACETYLTRANSFERASE, MITOCHONDRIAL"/>
    <property type="match status" value="1"/>
</dbReference>
<reference evidence="18" key="1">
    <citation type="journal article" date="2020" name="Stud. Mycol.">
        <title>101 Dothideomycetes genomes: a test case for predicting lifestyles and emergence of pathogens.</title>
        <authorList>
            <person name="Haridas S."/>
            <person name="Albert R."/>
            <person name="Binder M."/>
            <person name="Bloem J."/>
            <person name="Labutti K."/>
            <person name="Salamov A."/>
            <person name="Andreopoulos B."/>
            <person name="Baker S."/>
            <person name="Barry K."/>
            <person name="Bills G."/>
            <person name="Bluhm B."/>
            <person name="Cannon C."/>
            <person name="Castanera R."/>
            <person name="Culley D."/>
            <person name="Daum C."/>
            <person name="Ezra D."/>
            <person name="Gonzalez J."/>
            <person name="Henrissat B."/>
            <person name="Kuo A."/>
            <person name="Liang C."/>
            <person name="Lipzen A."/>
            <person name="Lutzoni F."/>
            <person name="Magnuson J."/>
            <person name="Mondo S."/>
            <person name="Nolan M."/>
            <person name="Ohm R."/>
            <person name="Pangilinan J."/>
            <person name="Park H.-J."/>
            <person name="Ramirez L."/>
            <person name="Alfaro M."/>
            <person name="Sun H."/>
            <person name="Tritt A."/>
            <person name="Yoshinaga Y."/>
            <person name="Zwiers L.-H."/>
            <person name="Turgeon B."/>
            <person name="Goodwin S."/>
            <person name="Spatafora J."/>
            <person name="Crous P."/>
            <person name="Grigoriev I."/>
        </authorList>
    </citation>
    <scope>NUCLEOTIDE SEQUENCE</scope>
    <source>
        <strain evidence="18">ATCC 16933</strain>
    </source>
</reference>
<dbReference type="EC" id="2.3.1.1" evidence="5 15"/>
<dbReference type="PIRSF" id="PIRSF007892">
    <property type="entry name" value="NAGS_fungal"/>
    <property type="match status" value="1"/>
</dbReference>
<evidence type="ECO:0000256" key="16">
    <source>
        <dbReference type="SAM" id="MobiDB-lite"/>
    </source>
</evidence>
<dbReference type="Gene3D" id="3.40.1160.10">
    <property type="entry name" value="Acetylglutamate kinase-like"/>
    <property type="match status" value="1"/>
</dbReference>
<dbReference type="Pfam" id="PF04768">
    <property type="entry name" value="NAT"/>
    <property type="match status" value="1"/>
</dbReference>
<evidence type="ECO:0000256" key="1">
    <source>
        <dbReference type="ARBA" id="ARBA00002294"/>
    </source>
</evidence>
<keyword evidence="8 15" id="KW-0808">Transferase</keyword>
<dbReference type="Proteomes" id="UP000799766">
    <property type="component" value="Unassembled WGS sequence"/>
</dbReference>
<evidence type="ECO:0000259" key="17">
    <source>
        <dbReference type="PROSITE" id="PS51731"/>
    </source>
</evidence>
<feature type="compositionally biased region" description="Low complexity" evidence="16">
    <location>
        <begin position="395"/>
        <end position="409"/>
    </location>
</feature>
<dbReference type="GO" id="GO:0006592">
    <property type="term" value="P:ornithine biosynthetic process"/>
    <property type="evidence" value="ECO:0007669"/>
    <property type="project" value="TreeGrafter"/>
</dbReference>
<evidence type="ECO:0000256" key="9">
    <source>
        <dbReference type="ARBA" id="ARBA00022946"/>
    </source>
</evidence>
<dbReference type="InterPro" id="IPR011190">
    <property type="entry name" value="GlcNAc_Synth_fun"/>
</dbReference>
<dbReference type="InterPro" id="IPR006855">
    <property type="entry name" value="Vertebrate-like_GNAT_dom"/>
</dbReference>
<dbReference type="PANTHER" id="PTHR23342">
    <property type="entry name" value="N-ACETYLGLUTAMATE SYNTHASE"/>
    <property type="match status" value="1"/>
</dbReference>
<feature type="region of interest" description="Disordered" evidence="16">
    <location>
        <begin position="531"/>
        <end position="553"/>
    </location>
</feature>
<evidence type="ECO:0000256" key="7">
    <source>
        <dbReference type="ARBA" id="ARBA00022605"/>
    </source>
</evidence>
<keyword evidence="11 15" id="KW-0012">Acyltransferase</keyword>
<dbReference type="InterPro" id="IPR036393">
    <property type="entry name" value="AceGlu_kinase-like_sf"/>
</dbReference>
<evidence type="ECO:0000256" key="3">
    <source>
        <dbReference type="ARBA" id="ARBA00004925"/>
    </source>
</evidence>
<dbReference type="FunFam" id="3.40.630.30:FF:000049">
    <property type="entry name" value="Amino-acid acetyltransferase, mitochondrial"/>
    <property type="match status" value="1"/>
</dbReference>
<evidence type="ECO:0000256" key="4">
    <source>
        <dbReference type="ARBA" id="ARBA00008694"/>
    </source>
</evidence>
<keyword evidence="10 15" id="KW-0496">Mitochondrion</keyword>
<keyword evidence="7 15" id="KW-0028">Amino-acid biosynthesis</keyword>
<evidence type="ECO:0000256" key="12">
    <source>
        <dbReference type="ARBA" id="ARBA00030346"/>
    </source>
</evidence>
<evidence type="ECO:0000256" key="8">
    <source>
        <dbReference type="ARBA" id="ARBA00022679"/>
    </source>
</evidence>
<comment type="subcellular location">
    <subcellularLocation>
        <location evidence="2 15">Mitochondrion</location>
    </subcellularLocation>
</comment>
<feature type="domain" description="N-acetyltransferase" evidence="17">
    <location>
        <begin position="475"/>
        <end position="646"/>
    </location>
</feature>
<dbReference type="Gene3D" id="3.40.630.30">
    <property type="match status" value="1"/>
</dbReference>
<comment type="function">
    <text evidence="1 15">N-acetylglutamate synthase involved in arginine biosynthesis.</text>
</comment>